<gene>
    <name evidence="4" type="ORF">AB1207_08000</name>
</gene>
<dbReference type="InterPro" id="IPR029058">
    <property type="entry name" value="AB_hydrolase_fold"/>
</dbReference>
<evidence type="ECO:0000256" key="2">
    <source>
        <dbReference type="SAM" id="MobiDB-lite"/>
    </source>
</evidence>
<reference evidence="4 5" key="1">
    <citation type="submission" date="2024-07" db="EMBL/GenBank/DDBJ databases">
        <authorList>
            <person name="Thanompreechachai J."/>
            <person name="Duangmal K."/>
        </authorList>
    </citation>
    <scope>NUCLEOTIDE SEQUENCE [LARGE SCALE GENOMIC DNA]</scope>
    <source>
        <strain evidence="4 5">KCTC 19886</strain>
    </source>
</reference>
<evidence type="ECO:0000256" key="1">
    <source>
        <dbReference type="ARBA" id="ARBA00022801"/>
    </source>
</evidence>
<dbReference type="EMBL" id="JBFNQN010000005">
    <property type="protein sequence ID" value="MEW9264686.1"/>
    <property type="molecule type" value="Genomic_DNA"/>
</dbReference>
<feature type="domain" description="BD-FAE-like" evidence="3">
    <location>
        <begin position="54"/>
        <end position="264"/>
    </location>
</feature>
<dbReference type="PANTHER" id="PTHR48081">
    <property type="entry name" value="AB HYDROLASE SUPERFAMILY PROTEIN C4A8.06C"/>
    <property type="match status" value="1"/>
</dbReference>
<evidence type="ECO:0000259" key="3">
    <source>
        <dbReference type="Pfam" id="PF20434"/>
    </source>
</evidence>
<name>A0ABV3P4X8_9ACTN</name>
<evidence type="ECO:0000313" key="5">
    <source>
        <dbReference type="Proteomes" id="UP001555826"/>
    </source>
</evidence>
<dbReference type="InterPro" id="IPR049492">
    <property type="entry name" value="BD-FAE-like_dom"/>
</dbReference>
<feature type="compositionally biased region" description="Pro residues" evidence="2">
    <location>
        <begin position="1"/>
        <end position="14"/>
    </location>
</feature>
<evidence type="ECO:0000313" key="4">
    <source>
        <dbReference type="EMBL" id="MEW9264686.1"/>
    </source>
</evidence>
<dbReference type="PANTHER" id="PTHR48081:SF13">
    <property type="entry name" value="ALPHA_BETA HYDROLASE"/>
    <property type="match status" value="1"/>
</dbReference>
<dbReference type="Gene3D" id="3.40.50.1820">
    <property type="entry name" value="alpha/beta hydrolase"/>
    <property type="match status" value="1"/>
</dbReference>
<dbReference type="GO" id="GO:0016787">
    <property type="term" value="F:hydrolase activity"/>
    <property type="evidence" value="ECO:0007669"/>
    <property type="project" value="UniProtKB-KW"/>
</dbReference>
<keyword evidence="1 4" id="KW-0378">Hydrolase</keyword>
<accession>A0ABV3P4X8</accession>
<dbReference type="InterPro" id="IPR050300">
    <property type="entry name" value="GDXG_lipolytic_enzyme"/>
</dbReference>
<keyword evidence="5" id="KW-1185">Reference proteome</keyword>
<protein>
    <submittedName>
        <fullName evidence="4">Alpha/beta hydrolase</fullName>
    </submittedName>
</protein>
<dbReference type="RefSeq" id="WP_367637474.1">
    <property type="nucleotide sequence ID" value="NZ_JBFNQN010000005.1"/>
</dbReference>
<comment type="caution">
    <text evidence="4">The sequence shown here is derived from an EMBL/GenBank/DDBJ whole genome shotgun (WGS) entry which is preliminary data.</text>
</comment>
<dbReference type="Pfam" id="PF20434">
    <property type="entry name" value="BD-FAE"/>
    <property type="match status" value="1"/>
</dbReference>
<organism evidence="4 5">
    <name type="scientific">Kineococcus endophyticus</name>
    <dbReference type="NCBI Taxonomy" id="1181883"/>
    <lineage>
        <taxon>Bacteria</taxon>
        <taxon>Bacillati</taxon>
        <taxon>Actinomycetota</taxon>
        <taxon>Actinomycetes</taxon>
        <taxon>Kineosporiales</taxon>
        <taxon>Kineosporiaceae</taxon>
        <taxon>Kineococcus</taxon>
    </lineage>
</organism>
<dbReference type="Proteomes" id="UP001555826">
    <property type="component" value="Unassembled WGS sequence"/>
</dbReference>
<proteinExistence type="predicted"/>
<feature type="region of interest" description="Disordered" evidence="2">
    <location>
        <begin position="1"/>
        <end position="31"/>
    </location>
</feature>
<sequence length="304" mass="32279">MRTPLRRPPLPPFPDSARSAPGMRTLTADHDPVHGTARLGVEYAHRDGRSLVLHLLVPPGERTSLPLVVHVQGSAWFEQELGLNLPALTAFAARGYAVATIAYRPSTVAPFPAQVLDLRAAVRFLHRRAGEFGVDPARTALWGDSSGGHTVVLAALTDGDPAFVHPDEGGEGPLGVRAVVDFYGPTDIAAMSAEPSAMDHDAPDSPEGLLIGGHRVSERPDLVAPTVAAAHVRPGRDLPPFLVVHGRGDRLVPFGQSVLLTEALQAAGQRVDLVRLEGADHGGPPFWSPALLDLVDGFLREHLA</sequence>
<dbReference type="SUPFAM" id="SSF53474">
    <property type="entry name" value="alpha/beta-Hydrolases"/>
    <property type="match status" value="1"/>
</dbReference>